<protein>
    <submittedName>
        <fullName evidence="6">Molecular chaperone</fullName>
    </submittedName>
</protein>
<evidence type="ECO:0000256" key="1">
    <source>
        <dbReference type="ARBA" id="ARBA00022723"/>
    </source>
</evidence>
<dbReference type="EMBL" id="MT662115">
    <property type="protein sequence ID" value="QMP23890.1"/>
    <property type="molecule type" value="Genomic_DNA"/>
</dbReference>
<dbReference type="InterPro" id="IPR000962">
    <property type="entry name" value="Znf_DskA_TraR"/>
</dbReference>
<dbReference type="GeneID" id="65128029"/>
<reference evidence="6 7" key="1">
    <citation type="submission" date="2020-06" db="EMBL/GenBank/DDBJ databases">
        <authorList>
            <person name="Li C."/>
        </authorList>
    </citation>
    <scope>NUCLEOTIDE SEQUENCE [LARGE SCALE GENOMIC DNA]</scope>
</reference>
<evidence type="ECO:0000259" key="5">
    <source>
        <dbReference type="Pfam" id="PF01258"/>
    </source>
</evidence>
<dbReference type="GO" id="GO:0008270">
    <property type="term" value="F:zinc ion binding"/>
    <property type="evidence" value="ECO:0007669"/>
    <property type="project" value="UniProtKB-KW"/>
</dbReference>
<feature type="domain" description="Zinc finger DksA/TraR C4-type" evidence="5">
    <location>
        <begin position="38"/>
        <end position="65"/>
    </location>
</feature>
<feature type="zinc finger region" description="dksA C4-type" evidence="4">
    <location>
        <begin position="39"/>
        <end position="63"/>
    </location>
</feature>
<evidence type="ECO:0000313" key="6">
    <source>
        <dbReference type="EMBL" id="QMP23890.1"/>
    </source>
</evidence>
<accession>A0A7D7EVD5</accession>
<dbReference type="GO" id="GO:1900378">
    <property type="term" value="P:positive regulation of secondary metabolite biosynthetic process"/>
    <property type="evidence" value="ECO:0007669"/>
    <property type="project" value="TreeGrafter"/>
</dbReference>
<dbReference type="KEGG" id="vg:65128029"/>
<dbReference type="PANTHER" id="PTHR38777:SF1">
    <property type="entry name" value="DNAK SUPPRESSOR PROTEIN"/>
    <property type="match status" value="1"/>
</dbReference>
<keyword evidence="2" id="KW-0863">Zinc-finger</keyword>
<dbReference type="Proteomes" id="UP000515246">
    <property type="component" value="Segment"/>
</dbReference>
<evidence type="ECO:0000313" key="7">
    <source>
        <dbReference type="Proteomes" id="UP000515246"/>
    </source>
</evidence>
<keyword evidence="3" id="KW-0862">Zinc</keyword>
<keyword evidence="7" id="KW-1185">Reference proteome</keyword>
<evidence type="ECO:0000256" key="3">
    <source>
        <dbReference type="ARBA" id="ARBA00022833"/>
    </source>
</evidence>
<dbReference type="PANTHER" id="PTHR38777">
    <property type="entry name" value="FELS-2 PROPHAGE PROTEIN"/>
    <property type="match status" value="1"/>
</dbReference>
<evidence type="ECO:0000256" key="2">
    <source>
        <dbReference type="ARBA" id="ARBA00022771"/>
    </source>
</evidence>
<name>A0A7D7EVD5_9CAUD</name>
<organism evidence="6 7">
    <name type="scientific">Vibrio phage ValB1MD-2</name>
    <dbReference type="NCBI Taxonomy" id="2759177"/>
    <lineage>
        <taxon>Viruses</taxon>
        <taxon>Duplodnaviria</taxon>
        <taxon>Heunggongvirae</taxon>
        <taxon>Uroviricota</taxon>
        <taxon>Caudoviricetes</taxon>
        <taxon>Peduoviridae</taxon>
        <taxon>Valbvirus</taxon>
        <taxon>Valbvirus ValB1MD2</taxon>
    </lineage>
</organism>
<sequence length="68" mass="7492">MPDFIDHASSNETKFTEMAIANQLKQSMKTSERESAKECLECGDPIPEGRQIAIAGCRFCAPCQANLE</sequence>
<dbReference type="Pfam" id="PF01258">
    <property type="entry name" value="zf-dskA_traR"/>
    <property type="match status" value="1"/>
</dbReference>
<proteinExistence type="predicted"/>
<keyword evidence="1" id="KW-0479">Metal-binding</keyword>
<dbReference type="RefSeq" id="YP_010109744.1">
    <property type="nucleotide sequence ID" value="NC_055862.1"/>
</dbReference>
<evidence type="ECO:0000256" key="4">
    <source>
        <dbReference type="PROSITE-ProRule" id="PRU00510"/>
    </source>
</evidence>
<dbReference type="PROSITE" id="PS51128">
    <property type="entry name" value="ZF_DKSA_2"/>
    <property type="match status" value="1"/>
</dbReference>